<dbReference type="GO" id="GO:0008168">
    <property type="term" value="F:methyltransferase activity"/>
    <property type="evidence" value="ECO:0007669"/>
    <property type="project" value="UniProtKB-KW"/>
</dbReference>
<evidence type="ECO:0000313" key="15">
    <source>
        <dbReference type="Proteomes" id="UP000595703"/>
    </source>
</evidence>
<reference evidence="14 15" key="3">
    <citation type="journal article" date="2011" name="Nat. Chem. Biol.">
        <title>Reveromycin A biosynthesis uses RevG and RevJ for stereospecific spiroacetal formation.</title>
        <authorList>
            <person name="Takahashi S."/>
            <person name="Toyoda A."/>
            <person name="Sekiyama Y."/>
            <person name="Takagi H."/>
            <person name="Nogawa T."/>
            <person name="Uramoto M."/>
            <person name="Suzuki R."/>
            <person name="Koshino H."/>
            <person name="Kumano T."/>
            <person name="Panthee S."/>
            <person name="Dairi T."/>
            <person name="Ishikawa J."/>
            <person name="Ikeda H."/>
            <person name="Sakaki Y."/>
            <person name="Osada H."/>
        </authorList>
    </citation>
    <scope>NUCLEOTIDE SEQUENCE [LARGE SCALE GENOMIC DNA]</scope>
    <source>
        <strain evidence="14 15">SN-593</strain>
    </source>
</reference>
<evidence type="ECO:0000256" key="12">
    <source>
        <dbReference type="ARBA" id="ARBA00047973"/>
    </source>
</evidence>
<dbReference type="CDD" id="cd16841">
    <property type="entry name" value="RraA_family"/>
    <property type="match status" value="1"/>
</dbReference>
<comment type="catalytic activity">
    <reaction evidence="1">
        <text>4-hydroxy-4-methyl-2-oxoglutarate = 2 pyruvate</text>
        <dbReference type="Rhea" id="RHEA:22748"/>
        <dbReference type="ChEBI" id="CHEBI:15361"/>
        <dbReference type="ChEBI" id="CHEBI:58276"/>
        <dbReference type="EC" id="4.1.3.17"/>
    </reaction>
</comment>
<evidence type="ECO:0000256" key="7">
    <source>
        <dbReference type="ARBA" id="ARBA00016549"/>
    </source>
</evidence>
<organism evidence="14 15">
    <name type="scientific">Actinacidiphila reveromycinica</name>
    <dbReference type="NCBI Taxonomy" id="659352"/>
    <lineage>
        <taxon>Bacteria</taxon>
        <taxon>Bacillati</taxon>
        <taxon>Actinomycetota</taxon>
        <taxon>Actinomycetes</taxon>
        <taxon>Kitasatosporales</taxon>
        <taxon>Streptomycetaceae</taxon>
        <taxon>Actinacidiphila</taxon>
    </lineage>
</organism>
<accession>A0A7U3UY73</accession>
<dbReference type="GO" id="GO:0032259">
    <property type="term" value="P:methylation"/>
    <property type="evidence" value="ECO:0007669"/>
    <property type="project" value="UniProtKB-KW"/>
</dbReference>
<dbReference type="AlphaFoldDB" id="A0A7U3UY73"/>
<evidence type="ECO:0000256" key="5">
    <source>
        <dbReference type="ARBA" id="ARBA00012213"/>
    </source>
</evidence>
<evidence type="ECO:0000256" key="8">
    <source>
        <dbReference type="ARBA" id="ARBA00025046"/>
    </source>
</evidence>
<keyword evidence="13" id="KW-0460">Magnesium</keyword>
<gene>
    <name evidence="14" type="ORF">RVR_8176</name>
</gene>
<dbReference type="EC" id="4.1.3.17" evidence="5"/>
<evidence type="ECO:0000256" key="1">
    <source>
        <dbReference type="ARBA" id="ARBA00001342"/>
    </source>
</evidence>
<reference evidence="14 15" key="4">
    <citation type="journal article" date="2020" name="Sci. Rep.">
        <title>beta-carboline chemical signals induce reveromycin production through a LuxR family regulator in Streptomyces sp. SN-593.</title>
        <authorList>
            <person name="Panthee S."/>
            <person name="Kito N."/>
            <person name="Hayashi T."/>
            <person name="Shimizu T."/>
            <person name="Ishikawa J."/>
            <person name="Hamamoto H."/>
            <person name="Osada H."/>
            <person name="Takahashi S."/>
        </authorList>
    </citation>
    <scope>NUCLEOTIDE SEQUENCE [LARGE SCALE GENOMIC DNA]</scope>
    <source>
        <strain evidence="14 15">SN-593</strain>
    </source>
</reference>
<name>A0A7U3UY73_9ACTN</name>
<evidence type="ECO:0000256" key="3">
    <source>
        <dbReference type="ARBA" id="ARBA00008621"/>
    </source>
</evidence>
<evidence type="ECO:0000256" key="4">
    <source>
        <dbReference type="ARBA" id="ARBA00011233"/>
    </source>
</evidence>
<dbReference type="InterPro" id="IPR036704">
    <property type="entry name" value="RraA/RraA-like_sf"/>
</dbReference>
<comment type="catalytic activity">
    <reaction evidence="12">
        <text>oxaloacetate + H(+) = pyruvate + CO2</text>
        <dbReference type="Rhea" id="RHEA:15641"/>
        <dbReference type="ChEBI" id="CHEBI:15361"/>
        <dbReference type="ChEBI" id="CHEBI:15378"/>
        <dbReference type="ChEBI" id="CHEBI:16452"/>
        <dbReference type="ChEBI" id="CHEBI:16526"/>
        <dbReference type="EC" id="4.1.1.112"/>
    </reaction>
</comment>
<evidence type="ECO:0000256" key="2">
    <source>
        <dbReference type="ARBA" id="ARBA00001968"/>
    </source>
</evidence>
<comment type="cofactor">
    <cofactor evidence="2">
        <name>a divalent metal cation</name>
        <dbReference type="ChEBI" id="CHEBI:60240"/>
    </cofactor>
</comment>
<proteinExistence type="inferred from homology"/>
<comment type="subunit">
    <text evidence="4">Homotrimer.</text>
</comment>
<evidence type="ECO:0000256" key="6">
    <source>
        <dbReference type="ARBA" id="ARBA00012947"/>
    </source>
</evidence>
<evidence type="ECO:0000256" key="10">
    <source>
        <dbReference type="ARBA" id="ARBA00030169"/>
    </source>
</evidence>
<dbReference type="RefSeq" id="WP_202236918.1">
    <property type="nucleotide sequence ID" value="NZ_AP018365.1"/>
</dbReference>
<dbReference type="PANTHER" id="PTHR33254:SF4">
    <property type="entry name" value="4-HYDROXY-4-METHYL-2-OXOGLUTARATE ALDOLASE 3-RELATED"/>
    <property type="match status" value="1"/>
</dbReference>
<comment type="cofactor">
    <cofactor evidence="13">
        <name>Mg(2+)</name>
        <dbReference type="ChEBI" id="CHEBI:18420"/>
    </cofactor>
</comment>
<keyword evidence="14" id="KW-0808">Transferase</keyword>
<evidence type="ECO:0000256" key="9">
    <source>
        <dbReference type="ARBA" id="ARBA00029596"/>
    </source>
</evidence>
<dbReference type="KEGG" id="arev:RVR_8176"/>
<dbReference type="PANTHER" id="PTHR33254">
    <property type="entry name" value="4-HYDROXY-4-METHYL-2-OXOGLUTARATE ALDOLASE 3-RELATED"/>
    <property type="match status" value="1"/>
</dbReference>
<reference evidence="14 15" key="1">
    <citation type="journal article" date="2010" name="J. Bacteriol.">
        <title>Biochemical characterization of a novel indole prenyltransferase from Streptomyces sp. SN-593.</title>
        <authorList>
            <person name="Takahashi S."/>
            <person name="Takagi H."/>
            <person name="Toyoda A."/>
            <person name="Uramoto M."/>
            <person name="Nogawa T."/>
            <person name="Ueki M."/>
            <person name="Sakaki Y."/>
            <person name="Osada H."/>
        </authorList>
    </citation>
    <scope>NUCLEOTIDE SEQUENCE [LARGE SCALE GENOMIC DNA]</scope>
    <source>
        <strain evidence="14 15">SN-593</strain>
    </source>
</reference>
<comment type="similarity">
    <text evidence="3">Belongs to the class II aldolase/RraA-like family.</text>
</comment>
<sequence length="255" mass="25828">MNVGFRVHQDVLRPDRALLEGFAGAAVGNLSDAMHGLYTMDSGIRPVVTPAARVTGPAVTVAVSPGDGLMLREAIGLARPGDVLVVNAFGATDRAVLGGTVLLAARDRGVAGLVVDGAVRDLDEIASLSLPVAARAVTPRSGTSTAGWGEVNVPVACGGVVVQPGDVVAADGDGIVVVPADQAAAVLAAHREVEAAKGRPSDLASGGEARRSRADVVFHRTRAAMAERGATVVPAAYHRWPVPPGPTAASRPDRA</sequence>
<dbReference type="EMBL" id="AP018365">
    <property type="protein sequence ID" value="BBB00961.1"/>
    <property type="molecule type" value="Genomic_DNA"/>
</dbReference>
<dbReference type="GO" id="GO:0008948">
    <property type="term" value="F:oxaloacetate decarboxylase activity"/>
    <property type="evidence" value="ECO:0007669"/>
    <property type="project" value="UniProtKB-EC"/>
</dbReference>
<dbReference type="GO" id="GO:0046872">
    <property type="term" value="F:metal ion binding"/>
    <property type="evidence" value="ECO:0007669"/>
    <property type="project" value="UniProtKB-KW"/>
</dbReference>
<dbReference type="Proteomes" id="UP000595703">
    <property type="component" value="Chromosome"/>
</dbReference>
<keyword evidence="15" id="KW-1185">Reference proteome</keyword>
<dbReference type="EC" id="4.1.1.112" evidence="6"/>
<keyword evidence="14" id="KW-0489">Methyltransferase</keyword>
<dbReference type="InterPro" id="IPR005493">
    <property type="entry name" value="RraA/RraA-like"/>
</dbReference>
<feature type="binding site" evidence="13">
    <location>
        <begin position="98"/>
        <end position="101"/>
    </location>
    <ligand>
        <name>substrate</name>
    </ligand>
</feature>
<feature type="binding site" evidence="13">
    <location>
        <position position="121"/>
    </location>
    <ligand>
        <name>Mg(2+)</name>
        <dbReference type="ChEBI" id="CHEBI:18420"/>
    </ligand>
</feature>
<reference evidence="14 15" key="2">
    <citation type="journal article" date="2011" name="J. Antibiot.">
        <title>Furaquinocins I and J: novel polyketide isoprenoid hybrid compounds from Streptomyces reveromyceticus SN-593.</title>
        <authorList>
            <person name="Panthee S."/>
            <person name="Takahashi S."/>
            <person name="Takagi H."/>
            <person name="Nogawa T."/>
            <person name="Oowada E."/>
            <person name="Uramoto M."/>
            <person name="Osada H."/>
        </authorList>
    </citation>
    <scope>NUCLEOTIDE SEQUENCE [LARGE SCALE GENOMIC DNA]</scope>
    <source>
        <strain evidence="14 15">SN-593</strain>
    </source>
</reference>
<protein>
    <recommendedName>
        <fullName evidence="7">Putative 4-hydroxy-4-methyl-2-oxoglutarate aldolase</fullName>
        <ecNumber evidence="6">4.1.1.112</ecNumber>
        <ecNumber evidence="5">4.1.3.17</ecNumber>
    </recommendedName>
    <alternativeName>
        <fullName evidence="11">Oxaloacetate decarboxylase</fullName>
    </alternativeName>
    <alternativeName>
        <fullName evidence="9">Regulator of ribonuclease activity homolog</fullName>
    </alternativeName>
    <alternativeName>
        <fullName evidence="10">RraA-like protein</fullName>
    </alternativeName>
</protein>
<comment type="function">
    <text evidence="8">Catalyzes the aldol cleavage of 4-hydroxy-4-methyl-2-oxoglutarate (HMG) into 2 molecules of pyruvate. Also contains a secondary oxaloacetate (OAA) decarboxylase activity due to the common pyruvate enolate transition state formed following C-C bond cleavage in the retro-aldol and decarboxylation reactions.</text>
</comment>
<evidence type="ECO:0000313" key="14">
    <source>
        <dbReference type="EMBL" id="BBB00961.1"/>
    </source>
</evidence>
<dbReference type="GO" id="GO:0047443">
    <property type="term" value="F:4-hydroxy-4-methyl-2-oxoglutarate aldolase activity"/>
    <property type="evidence" value="ECO:0007669"/>
    <property type="project" value="UniProtKB-EC"/>
</dbReference>
<dbReference type="Gene3D" id="3.50.30.40">
    <property type="entry name" value="Ribonuclease E inhibitor RraA/RraA-like"/>
    <property type="match status" value="1"/>
</dbReference>
<evidence type="ECO:0000256" key="13">
    <source>
        <dbReference type="PIRSR" id="PIRSR605493-1"/>
    </source>
</evidence>
<feature type="binding site" evidence="13">
    <location>
        <position position="120"/>
    </location>
    <ligand>
        <name>substrate</name>
    </ligand>
</feature>
<dbReference type="SUPFAM" id="SSF89562">
    <property type="entry name" value="RraA-like"/>
    <property type="match status" value="1"/>
</dbReference>
<evidence type="ECO:0000256" key="11">
    <source>
        <dbReference type="ARBA" id="ARBA00032305"/>
    </source>
</evidence>
<dbReference type="Pfam" id="PF03737">
    <property type="entry name" value="RraA-like"/>
    <property type="match status" value="1"/>
</dbReference>
<keyword evidence="13" id="KW-0479">Metal-binding</keyword>